<accession>A0A378YJP3</accession>
<evidence type="ECO:0000313" key="1">
    <source>
        <dbReference type="EMBL" id="SUA76770.1"/>
    </source>
</evidence>
<dbReference type="SUPFAM" id="SSF51604">
    <property type="entry name" value="Enolase C-terminal domain-like"/>
    <property type="match status" value="1"/>
</dbReference>
<dbReference type="STRING" id="93220.A6P55_05210"/>
<evidence type="ECO:0008006" key="3">
    <source>
        <dbReference type="Google" id="ProtNLM"/>
    </source>
</evidence>
<dbReference type="EMBL" id="UGSG01000001">
    <property type="protein sequence ID" value="SUA76770.1"/>
    <property type="molecule type" value="Genomic_DNA"/>
</dbReference>
<sequence>MSAVTLTLTFCDLFERDVALRLPFRFGVLTLRHATQAFVRVGVRLADGREAVGAAAELMVPKWFDKSPALSESQNIEQLRDSLRLARRLALADNAPATPFGRFERQYPAQLREAAAREVNPLVASFGLAQIDKAVLDGVCRALGVSFFEAMRRNVPGLRASPLVPDLDGFDFDAMLADLRPARTLALRHTVGMADRLTDDVYAAKGAGDGSDVAETLPVDGLPATLEAVVRAYRPREFKLKLGGDAGQDRERLGAIAALLARQCPDYRVTLDGNEQYSDAATFLAFWQALQIDPRSADLARRVRYVEQPLARGVALRHPLGPLASAVPMMIDESDDTLDAFAVARDLGYRAVSSKSCKGLYKSIVNRARCEQWNAQAGVRRYFMTAEDLTCQAGLAVQQDLALAALIGVTHVERNGHHYVAGMPGADAAEQRAFAQAHPTLYAWDARAAALRLRVTQGDISLADLHGEGFASRAMPDWRALREMPPH</sequence>
<dbReference type="AlphaFoldDB" id="A0A378YJP3"/>
<reference evidence="1 2" key="1">
    <citation type="submission" date="2018-06" db="EMBL/GenBank/DDBJ databases">
        <authorList>
            <consortium name="Pathogen Informatics"/>
            <person name="Doyle S."/>
        </authorList>
    </citation>
    <scope>NUCLEOTIDE SEQUENCE [LARGE SCALE GENOMIC DNA]</scope>
    <source>
        <strain evidence="1 2">NCTC13160</strain>
    </source>
</reference>
<dbReference type="OrthoDB" id="7809546at2"/>
<organism evidence="1 2">
    <name type="scientific">Pandoraea pnomenusa</name>
    <dbReference type="NCBI Taxonomy" id="93220"/>
    <lineage>
        <taxon>Bacteria</taxon>
        <taxon>Pseudomonadati</taxon>
        <taxon>Pseudomonadota</taxon>
        <taxon>Betaproteobacteria</taxon>
        <taxon>Burkholderiales</taxon>
        <taxon>Burkholderiaceae</taxon>
        <taxon>Pandoraea</taxon>
    </lineage>
</organism>
<dbReference type="InterPro" id="IPR036849">
    <property type="entry name" value="Enolase-like_C_sf"/>
</dbReference>
<name>A0A378YJP3_9BURK</name>
<evidence type="ECO:0000313" key="2">
    <source>
        <dbReference type="Proteomes" id="UP000254573"/>
    </source>
</evidence>
<proteinExistence type="predicted"/>
<dbReference type="Proteomes" id="UP000254573">
    <property type="component" value="Unassembled WGS sequence"/>
</dbReference>
<dbReference type="KEGG" id="ppnm:LV28_08045"/>
<gene>
    <name evidence="1" type="ORF">NCTC13160_01583</name>
</gene>
<dbReference type="Gene3D" id="3.20.20.120">
    <property type="entry name" value="Enolase-like C-terminal domain"/>
    <property type="match status" value="1"/>
</dbReference>
<dbReference type="RefSeq" id="WP_038618403.1">
    <property type="nucleotide sequence ID" value="NZ_CP009553.3"/>
</dbReference>
<protein>
    <recommendedName>
        <fullName evidence="3">Mandelate racemase</fullName>
    </recommendedName>
</protein>